<evidence type="ECO:0000313" key="1">
    <source>
        <dbReference type="EMBL" id="KAL3507234.1"/>
    </source>
</evidence>
<name>A0ABD2YMT1_9GENT</name>
<sequence>MLYSILPPIPVVLALIHLEIDAITPLIHLEIDANNLLCGNLLFDHLLKSAPNLEVLVLTMRILGVFILHHCTYLTLKYHSMKIIGLTEPPLPSIWVMSCKKDRTVNA</sequence>
<dbReference type="Proteomes" id="UP001630127">
    <property type="component" value="Unassembled WGS sequence"/>
</dbReference>
<keyword evidence="2" id="KW-1185">Reference proteome</keyword>
<reference evidence="1 2" key="1">
    <citation type="submission" date="2024-11" db="EMBL/GenBank/DDBJ databases">
        <title>A near-complete genome assembly of Cinchona calisaya.</title>
        <authorList>
            <person name="Lian D.C."/>
            <person name="Zhao X.W."/>
            <person name="Wei L."/>
        </authorList>
    </citation>
    <scope>NUCLEOTIDE SEQUENCE [LARGE SCALE GENOMIC DNA]</scope>
    <source>
        <tissue evidence="1">Nenye</tissue>
    </source>
</reference>
<accession>A0ABD2YMT1</accession>
<comment type="caution">
    <text evidence="1">The sequence shown here is derived from an EMBL/GenBank/DDBJ whole genome shotgun (WGS) entry which is preliminary data.</text>
</comment>
<organism evidence="1 2">
    <name type="scientific">Cinchona calisaya</name>
    <dbReference type="NCBI Taxonomy" id="153742"/>
    <lineage>
        <taxon>Eukaryota</taxon>
        <taxon>Viridiplantae</taxon>
        <taxon>Streptophyta</taxon>
        <taxon>Embryophyta</taxon>
        <taxon>Tracheophyta</taxon>
        <taxon>Spermatophyta</taxon>
        <taxon>Magnoliopsida</taxon>
        <taxon>eudicotyledons</taxon>
        <taxon>Gunneridae</taxon>
        <taxon>Pentapetalae</taxon>
        <taxon>asterids</taxon>
        <taxon>lamiids</taxon>
        <taxon>Gentianales</taxon>
        <taxon>Rubiaceae</taxon>
        <taxon>Cinchonoideae</taxon>
        <taxon>Cinchoneae</taxon>
        <taxon>Cinchona</taxon>
    </lineage>
</organism>
<dbReference type="EMBL" id="JBJUIK010000013">
    <property type="protein sequence ID" value="KAL3507234.1"/>
    <property type="molecule type" value="Genomic_DNA"/>
</dbReference>
<proteinExistence type="predicted"/>
<dbReference type="AlphaFoldDB" id="A0ABD2YMT1"/>
<protein>
    <submittedName>
        <fullName evidence="1">Uncharacterized protein</fullName>
    </submittedName>
</protein>
<gene>
    <name evidence="1" type="ORF">ACH5RR_032616</name>
</gene>
<evidence type="ECO:0000313" key="2">
    <source>
        <dbReference type="Proteomes" id="UP001630127"/>
    </source>
</evidence>